<evidence type="ECO:0000256" key="6">
    <source>
        <dbReference type="ARBA" id="ARBA00022759"/>
    </source>
</evidence>
<dbReference type="GO" id="GO:0004519">
    <property type="term" value="F:endonuclease activity"/>
    <property type="evidence" value="ECO:0007669"/>
    <property type="project" value="UniProtKB-KW"/>
</dbReference>
<dbReference type="Pfam" id="PF18826">
    <property type="entry name" value="bVLRF1"/>
    <property type="match status" value="2"/>
</dbReference>
<feature type="region of interest" description="Disordered" evidence="12">
    <location>
        <begin position="116"/>
        <end position="136"/>
    </location>
</feature>
<evidence type="ECO:0000256" key="7">
    <source>
        <dbReference type="ARBA" id="ARBA00022801"/>
    </source>
</evidence>
<feature type="compositionally biased region" description="Basic and acidic residues" evidence="12">
    <location>
        <begin position="469"/>
        <end position="478"/>
    </location>
</feature>
<proteinExistence type="inferred from homology"/>
<dbReference type="GO" id="GO:0005737">
    <property type="term" value="C:cytoplasm"/>
    <property type="evidence" value="ECO:0007669"/>
    <property type="project" value="UniProtKB-SubCell"/>
</dbReference>
<dbReference type="PANTHER" id="PTHR16036">
    <property type="entry name" value="ANKYRIN REPEAT AND ZINC FINGER DOMAIN-CONTAINING PROTEIN 1"/>
    <property type="match status" value="1"/>
</dbReference>
<keyword evidence="15" id="KW-1185">Reference proteome</keyword>
<dbReference type="EMBL" id="JADGJH010000171">
    <property type="protein sequence ID" value="KAJ3135201.1"/>
    <property type="molecule type" value="Genomic_DNA"/>
</dbReference>
<dbReference type="InterPro" id="IPR036770">
    <property type="entry name" value="Ankyrin_rpt-contain_sf"/>
</dbReference>
<feature type="region of interest" description="Disordered" evidence="12">
    <location>
        <begin position="459"/>
        <end position="494"/>
    </location>
</feature>
<dbReference type="PANTHER" id="PTHR16036:SF2">
    <property type="entry name" value="TRNA ENDONUCLEASE ANKZF1"/>
    <property type="match status" value="1"/>
</dbReference>
<name>A0AAD5T8I2_9FUNG</name>
<evidence type="ECO:0000259" key="13">
    <source>
        <dbReference type="PROSITE" id="PS52044"/>
    </source>
</evidence>
<feature type="domain" description="VLRF1" evidence="13">
    <location>
        <begin position="201"/>
        <end position="349"/>
    </location>
</feature>
<feature type="active site" evidence="11">
    <location>
        <position position="248"/>
    </location>
</feature>
<evidence type="ECO:0000256" key="3">
    <source>
        <dbReference type="ARBA" id="ARBA00022490"/>
    </source>
</evidence>
<dbReference type="AlphaFoldDB" id="A0AAD5T8I2"/>
<evidence type="ECO:0000256" key="10">
    <source>
        <dbReference type="PROSITE-ProRule" id="PRU00023"/>
    </source>
</evidence>
<protein>
    <recommendedName>
        <fullName evidence="13">VLRF1 domain-containing protein</fullName>
    </recommendedName>
</protein>
<dbReference type="SUPFAM" id="SSF48403">
    <property type="entry name" value="Ankyrin repeat"/>
    <property type="match status" value="1"/>
</dbReference>
<dbReference type="GO" id="GO:0036503">
    <property type="term" value="P:ERAD pathway"/>
    <property type="evidence" value="ECO:0007669"/>
    <property type="project" value="TreeGrafter"/>
</dbReference>
<keyword evidence="3 11" id="KW-0963">Cytoplasm</keyword>
<evidence type="ECO:0000256" key="11">
    <source>
        <dbReference type="PROSITE-ProRule" id="PRU01389"/>
    </source>
</evidence>
<evidence type="ECO:0000256" key="4">
    <source>
        <dbReference type="ARBA" id="ARBA00022722"/>
    </source>
</evidence>
<keyword evidence="5" id="KW-0677">Repeat</keyword>
<comment type="domain">
    <text evidence="11">The VLRF1 domain mediates binding to the 60S ribosomal subunit.</text>
</comment>
<evidence type="ECO:0000313" key="15">
    <source>
        <dbReference type="Proteomes" id="UP001211907"/>
    </source>
</evidence>
<gene>
    <name evidence="14" type="ORF">HK100_002972</name>
</gene>
<evidence type="ECO:0000256" key="2">
    <source>
        <dbReference type="ARBA" id="ARBA00009262"/>
    </source>
</evidence>
<dbReference type="PROSITE" id="PS52044">
    <property type="entry name" value="VLRF1"/>
    <property type="match status" value="1"/>
</dbReference>
<dbReference type="Proteomes" id="UP001211907">
    <property type="component" value="Unassembled WGS sequence"/>
</dbReference>
<comment type="subcellular location">
    <subcellularLocation>
        <location evidence="1">Cytoplasm</location>
    </subcellularLocation>
</comment>
<evidence type="ECO:0000256" key="8">
    <source>
        <dbReference type="ARBA" id="ARBA00023043"/>
    </source>
</evidence>
<dbReference type="Gene3D" id="1.25.40.20">
    <property type="entry name" value="Ankyrin repeat-containing domain"/>
    <property type="match status" value="1"/>
</dbReference>
<dbReference type="PROSITE" id="PS50088">
    <property type="entry name" value="ANK_REPEAT"/>
    <property type="match status" value="1"/>
</dbReference>
<keyword evidence="8 10" id="KW-0040">ANK repeat</keyword>
<evidence type="ECO:0000256" key="1">
    <source>
        <dbReference type="ARBA" id="ARBA00004496"/>
    </source>
</evidence>
<dbReference type="InterPro" id="IPR002110">
    <property type="entry name" value="Ankyrin_rpt"/>
</dbReference>
<evidence type="ECO:0000256" key="12">
    <source>
        <dbReference type="SAM" id="MobiDB-lite"/>
    </source>
</evidence>
<evidence type="ECO:0000256" key="5">
    <source>
        <dbReference type="ARBA" id="ARBA00022737"/>
    </source>
</evidence>
<accession>A0AAD5T8I2</accession>
<sequence length="494" mass="55183">MQSKNFNSKLSVFALPLELLERAAQITTFAAESELKSDTKPVEDQCNVAKDGEAETETETGNGCATCGVRLFTTVDAQRSHFRSAWHATNLRRRIRNKDTLNESDFLNLVSIKEDLDSDSDSDSNSSIPNGGDEQRLDVTFGSGSPFFALLLATYPQNQSSEQPHQQALYVYKLLLYSKSHTEYSDSDSAIALLKGLQTQPQPNWILIMFSSGHFAAAVFEAKAGTPILKEHKAFHRYTTRRKQGGAQNASDNANGKAKSAGSNLRRHNEMMLELLTSTDPRIRGFPFITHRPTIPELMRAFNELTIVTVREFTSPIEKKSLQIPSPTILPEIKSLKTSTPEPEQLHAAPTLPEPFLKLIDLCKRGKTDLLRAEITSHIDINTILPGDTATLLHTAAFAGNAETVAYLLSVGANPTIRDIRQRPAYLVADSKEVRDAFRRAYAEDIVTEKWKWDWTGSAAIPSPLNLETENRQREKDREKRKKQKAKTRENSDA</sequence>
<dbReference type="GO" id="GO:0016787">
    <property type="term" value="F:hydrolase activity"/>
    <property type="evidence" value="ECO:0007669"/>
    <property type="project" value="UniProtKB-KW"/>
</dbReference>
<evidence type="ECO:0000256" key="9">
    <source>
        <dbReference type="ARBA" id="ARBA00023054"/>
    </source>
</evidence>
<keyword evidence="4 11" id="KW-0540">Nuclease</keyword>
<keyword evidence="6 11" id="KW-0255">Endonuclease</keyword>
<organism evidence="14 15">
    <name type="scientific">Physocladia obscura</name>
    <dbReference type="NCBI Taxonomy" id="109957"/>
    <lineage>
        <taxon>Eukaryota</taxon>
        <taxon>Fungi</taxon>
        <taxon>Fungi incertae sedis</taxon>
        <taxon>Chytridiomycota</taxon>
        <taxon>Chytridiomycota incertae sedis</taxon>
        <taxon>Chytridiomycetes</taxon>
        <taxon>Chytridiales</taxon>
        <taxon>Chytriomycetaceae</taxon>
        <taxon>Physocladia</taxon>
    </lineage>
</organism>
<dbReference type="PROSITE" id="PS50297">
    <property type="entry name" value="ANK_REP_REGION"/>
    <property type="match status" value="1"/>
</dbReference>
<feature type="region of interest" description="Disordered" evidence="12">
    <location>
        <begin position="241"/>
        <end position="264"/>
    </location>
</feature>
<keyword evidence="9" id="KW-0175">Coiled coil</keyword>
<reference evidence="14" key="1">
    <citation type="submission" date="2020-05" db="EMBL/GenBank/DDBJ databases">
        <title>Phylogenomic resolution of chytrid fungi.</title>
        <authorList>
            <person name="Stajich J.E."/>
            <person name="Amses K."/>
            <person name="Simmons R."/>
            <person name="Seto K."/>
            <person name="Myers J."/>
            <person name="Bonds A."/>
            <person name="Quandt C.A."/>
            <person name="Barry K."/>
            <person name="Liu P."/>
            <person name="Grigoriev I."/>
            <person name="Longcore J.E."/>
            <person name="James T.Y."/>
        </authorList>
    </citation>
    <scope>NUCLEOTIDE SEQUENCE</scope>
    <source>
        <strain evidence="14">JEL0513</strain>
    </source>
</reference>
<comment type="caution">
    <text evidence="14">The sequence shown here is derived from an EMBL/GenBank/DDBJ whole genome shotgun (WGS) entry which is preliminary data.</text>
</comment>
<dbReference type="InterPro" id="IPR041175">
    <property type="entry name" value="VLRF1/Vms1"/>
</dbReference>
<feature type="repeat" description="ANK" evidence="10">
    <location>
        <begin position="388"/>
        <end position="420"/>
    </location>
</feature>
<keyword evidence="7 11" id="KW-0378">Hydrolase</keyword>
<dbReference type="Pfam" id="PF00023">
    <property type="entry name" value="Ank"/>
    <property type="match status" value="1"/>
</dbReference>
<comment type="similarity">
    <text evidence="2 11">Belongs to the ANKZF1/VMS1 family.</text>
</comment>
<dbReference type="InterPro" id="IPR047139">
    <property type="entry name" value="ANKZ1/VMS1"/>
</dbReference>
<evidence type="ECO:0000313" key="14">
    <source>
        <dbReference type="EMBL" id="KAJ3135201.1"/>
    </source>
</evidence>